<organism evidence="1 2">
    <name type="scientific">Corynebacterium meridianum</name>
    <dbReference type="NCBI Taxonomy" id="2765363"/>
    <lineage>
        <taxon>Bacteria</taxon>
        <taxon>Bacillati</taxon>
        <taxon>Actinomycetota</taxon>
        <taxon>Actinomycetes</taxon>
        <taxon>Mycobacteriales</taxon>
        <taxon>Corynebacteriaceae</taxon>
        <taxon>Corynebacterium</taxon>
    </lineage>
</organism>
<dbReference type="RefSeq" id="WP_198739076.1">
    <property type="nucleotide sequence ID" value="NZ_JAEIOS010000013.1"/>
</dbReference>
<protein>
    <recommendedName>
        <fullName evidence="3">Phage-related protein</fullName>
    </recommendedName>
</protein>
<accession>A0A934M801</accession>
<reference evidence="1" key="1">
    <citation type="submission" date="2020-12" db="EMBL/GenBank/DDBJ databases">
        <title>Genome public.</title>
        <authorList>
            <person name="Sun Q."/>
        </authorList>
    </citation>
    <scope>NUCLEOTIDE SEQUENCE</scope>
    <source>
        <strain evidence="1">CCM 8863</strain>
    </source>
</reference>
<dbReference type="EMBL" id="JAEIOS010000013">
    <property type="protein sequence ID" value="MBI8990097.1"/>
    <property type="molecule type" value="Genomic_DNA"/>
</dbReference>
<evidence type="ECO:0008006" key="3">
    <source>
        <dbReference type="Google" id="ProtNLM"/>
    </source>
</evidence>
<dbReference type="AlphaFoldDB" id="A0A934M801"/>
<comment type="caution">
    <text evidence="1">The sequence shown here is derived from an EMBL/GenBank/DDBJ whole genome shotgun (WGS) entry which is preliminary data.</text>
</comment>
<proteinExistence type="predicted"/>
<name>A0A934M801_9CORY</name>
<evidence type="ECO:0000313" key="2">
    <source>
        <dbReference type="Proteomes" id="UP000645966"/>
    </source>
</evidence>
<evidence type="ECO:0000313" key="1">
    <source>
        <dbReference type="EMBL" id="MBI8990097.1"/>
    </source>
</evidence>
<dbReference type="Proteomes" id="UP000645966">
    <property type="component" value="Unassembled WGS sequence"/>
</dbReference>
<gene>
    <name evidence="1" type="ORF">JDV75_10070</name>
</gene>
<keyword evidence="2" id="KW-1185">Reference proteome</keyword>
<sequence>MLLSTDERDSSGNGGWTLNYEGRFERFFVKLPEYEQAVLEAALVNVLGVLGKDTCRSEWCKPLKGGLYEFRVRRSLHSILSEAGISLPEDLRGGVDRQVLLRVFCTFHGDKIVLLLGGYDKKRDPSPKRQNREIKAARRELKKWWEKEGRNEA</sequence>